<dbReference type="GeneID" id="108842175"/>
<feature type="transmembrane region" description="Helical" evidence="9">
    <location>
        <begin position="75"/>
        <end position="96"/>
    </location>
</feature>
<dbReference type="GO" id="GO:0012505">
    <property type="term" value="C:endomembrane system"/>
    <property type="evidence" value="ECO:0007669"/>
    <property type="project" value="UniProtKB-SubCell"/>
</dbReference>
<dbReference type="Pfam" id="PF01699">
    <property type="entry name" value="Na_Ca_ex"/>
    <property type="match status" value="1"/>
</dbReference>
<keyword evidence="2" id="KW-0813">Transport</keyword>
<comment type="subcellular location">
    <subcellularLocation>
        <location evidence="1">Endomembrane system</location>
        <topology evidence="1">Multi-pass membrane protein</topology>
    </subcellularLocation>
</comment>
<evidence type="ECO:0000259" key="11">
    <source>
        <dbReference type="PROSITE" id="PS50222"/>
    </source>
</evidence>
<keyword evidence="7" id="KW-0406">Ion transport</keyword>
<evidence type="ECO:0000256" key="6">
    <source>
        <dbReference type="ARBA" id="ARBA00022989"/>
    </source>
</evidence>
<dbReference type="InterPro" id="IPR011992">
    <property type="entry name" value="EF-hand-dom_pair"/>
</dbReference>
<dbReference type="GO" id="GO:0006874">
    <property type="term" value="P:intracellular calcium ion homeostasis"/>
    <property type="evidence" value="ECO:0007669"/>
    <property type="project" value="TreeGrafter"/>
</dbReference>
<dbReference type="CDD" id="cd00051">
    <property type="entry name" value="EFh"/>
    <property type="match status" value="1"/>
</dbReference>
<evidence type="ECO:0000256" key="4">
    <source>
        <dbReference type="ARBA" id="ARBA00022692"/>
    </source>
</evidence>
<dbReference type="PROSITE" id="PS00018">
    <property type="entry name" value="EF_HAND_1"/>
    <property type="match status" value="2"/>
</dbReference>
<feature type="signal peptide" evidence="10">
    <location>
        <begin position="1"/>
        <end position="22"/>
    </location>
</feature>
<dbReference type="RefSeq" id="XP_018470515.2">
    <property type="nucleotide sequence ID" value="XM_018615013.2"/>
</dbReference>
<name>A0A6J0MDC2_RAPSA</name>
<evidence type="ECO:0000256" key="5">
    <source>
        <dbReference type="ARBA" id="ARBA00022837"/>
    </source>
</evidence>
<sequence>MARLALFLSFLSIIALISTVECRFVSSFSEEESVLVSDGAKEGSSYEILSLDPPNRVSKNACVHVYGFLPCADNFGGYVFQVFSFCCLLIIGENFLSEGRTKLFVIFEVGFYGGIVFPLLTMFTRIALILSSGLTGSREIANSMVDNNVGVTVAYTVFALTMQWGACVVFGLSGLGSDQSIRKGEVQRISSDTTIPRRQQIMKIVAEASVKADPKNKKAAGIMLLTLLPFVMVTLSEVFDSKSWKDRIVLITLIISGSATVVYFLYSYFDTADQEKSLDHARFELMSEVHKHLQKFSPQRFIKNGQLSKESLHRLFEKIDVNKDGKIQVSELKDLTVEFGMLGRMKCDIHELATTLLADFDSDSDGEIDETEFEKGISRWLKQYKFSFDSTECQRDNRSEDRVLKMEQPKESLVAKLLSQRTMRATIEVILGILIVLFLATPFMMNIELLSKSAGVPSFYVVFVVIPLARNLRNALSAHFCRKKDKARVTSDTFSEIYKDVTMNNLLGISIILAIVYTRGLTWDYNTEVLIIVIVGLIIGVPAYVRSTYPFWICVLAFALYFFSLVLVYLHFNSLGKKATFTSNI</sequence>
<feature type="chain" id="PRO_5040757532" evidence="10">
    <location>
        <begin position="23"/>
        <end position="585"/>
    </location>
</feature>
<feature type="transmembrane region" description="Helical" evidence="9">
    <location>
        <begin position="552"/>
        <end position="572"/>
    </location>
</feature>
<reference evidence="12" key="1">
    <citation type="journal article" date="2019" name="Database">
        <title>The radish genome database (RadishGD): an integrated information resource for radish genomics.</title>
        <authorList>
            <person name="Yu H.J."/>
            <person name="Baek S."/>
            <person name="Lee Y.J."/>
            <person name="Cho A."/>
            <person name="Mun J.H."/>
        </authorList>
    </citation>
    <scope>NUCLEOTIDE SEQUENCE [LARGE SCALE GENOMIC DNA]</scope>
    <source>
        <strain evidence="12">cv. WK10039</strain>
    </source>
</reference>
<evidence type="ECO:0000256" key="10">
    <source>
        <dbReference type="SAM" id="SignalP"/>
    </source>
</evidence>
<accession>A0A6J0MDC2</accession>
<dbReference type="KEGG" id="rsz:108842175"/>
<evidence type="ECO:0000256" key="8">
    <source>
        <dbReference type="ARBA" id="ARBA00023136"/>
    </source>
</evidence>
<dbReference type="OrthoDB" id="26525at2759"/>
<keyword evidence="8 9" id="KW-0472">Membrane</keyword>
<feature type="transmembrane region" description="Helical" evidence="9">
    <location>
        <begin position="457"/>
        <end position="476"/>
    </location>
</feature>
<dbReference type="PANTHER" id="PTHR31503">
    <property type="entry name" value="VACUOLAR CALCIUM ION TRANSPORTER"/>
    <property type="match status" value="1"/>
</dbReference>
<feature type="transmembrane region" description="Helical" evidence="9">
    <location>
        <begin position="425"/>
        <end position="445"/>
    </location>
</feature>
<keyword evidence="12" id="KW-1185">Reference proteome</keyword>
<dbReference type="PROSITE" id="PS50222">
    <property type="entry name" value="EF_HAND_2"/>
    <property type="match status" value="2"/>
</dbReference>
<dbReference type="InterPro" id="IPR004713">
    <property type="entry name" value="CaH_exchang"/>
</dbReference>
<dbReference type="GO" id="GO:0005509">
    <property type="term" value="F:calcium ion binding"/>
    <property type="evidence" value="ECO:0007669"/>
    <property type="project" value="InterPro"/>
</dbReference>
<proteinExistence type="predicted"/>
<evidence type="ECO:0000313" key="13">
    <source>
        <dbReference type="RefSeq" id="XP_018470515.2"/>
    </source>
</evidence>
<organism evidence="12 13">
    <name type="scientific">Raphanus sativus</name>
    <name type="common">Radish</name>
    <name type="synonym">Raphanus raphanistrum var. sativus</name>
    <dbReference type="NCBI Taxonomy" id="3726"/>
    <lineage>
        <taxon>Eukaryota</taxon>
        <taxon>Viridiplantae</taxon>
        <taxon>Streptophyta</taxon>
        <taxon>Embryophyta</taxon>
        <taxon>Tracheophyta</taxon>
        <taxon>Spermatophyta</taxon>
        <taxon>Magnoliopsida</taxon>
        <taxon>eudicotyledons</taxon>
        <taxon>Gunneridae</taxon>
        <taxon>Pentapetalae</taxon>
        <taxon>rosids</taxon>
        <taxon>malvids</taxon>
        <taxon>Brassicales</taxon>
        <taxon>Brassicaceae</taxon>
        <taxon>Brassiceae</taxon>
        <taxon>Raphanus</taxon>
    </lineage>
</organism>
<evidence type="ECO:0000256" key="2">
    <source>
        <dbReference type="ARBA" id="ARBA00022448"/>
    </source>
</evidence>
<keyword evidence="6 9" id="KW-1133">Transmembrane helix</keyword>
<feature type="domain" description="EF-hand" evidence="11">
    <location>
        <begin position="348"/>
        <end position="383"/>
    </location>
</feature>
<feature type="transmembrane region" description="Helical" evidence="9">
    <location>
        <begin position="103"/>
        <end position="129"/>
    </location>
</feature>
<dbReference type="InterPro" id="IPR004837">
    <property type="entry name" value="NaCa_Exmemb"/>
</dbReference>
<feature type="transmembrane region" description="Helical" evidence="9">
    <location>
        <begin position="497"/>
        <end position="517"/>
    </location>
</feature>
<dbReference type="InterPro" id="IPR002048">
    <property type="entry name" value="EF_hand_dom"/>
</dbReference>
<evidence type="ECO:0000256" key="9">
    <source>
        <dbReference type="SAM" id="Phobius"/>
    </source>
</evidence>
<feature type="transmembrane region" description="Helical" evidence="9">
    <location>
        <begin position="219"/>
        <end position="236"/>
    </location>
</feature>
<dbReference type="GO" id="GO:0016020">
    <property type="term" value="C:membrane"/>
    <property type="evidence" value="ECO:0007669"/>
    <property type="project" value="InterPro"/>
</dbReference>
<reference evidence="13" key="2">
    <citation type="submission" date="2025-08" db="UniProtKB">
        <authorList>
            <consortium name="RefSeq"/>
        </authorList>
    </citation>
    <scope>IDENTIFICATION</scope>
    <source>
        <tissue evidence="13">Leaf</tissue>
    </source>
</reference>
<dbReference type="SUPFAM" id="SSF47473">
    <property type="entry name" value="EF-hand"/>
    <property type="match status" value="1"/>
</dbReference>
<dbReference type="Pfam" id="PF13499">
    <property type="entry name" value="EF-hand_7"/>
    <property type="match status" value="1"/>
</dbReference>
<evidence type="ECO:0000256" key="7">
    <source>
        <dbReference type="ARBA" id="ARBA00023065"/>
    </source>
</evidence>
<evidence type="ECO:0000256" key="3">
    <source>
        <dbReference type="ARBA" id="ARBA00022449"/>
    </source>
</evidence>
<feature type="transmembrane region" description="Helical" evidence="9">
    <location>
        <begin position="248"/>
        <end position="269"/>
    </location>
</feature>
<keyword evidence="5" id="KW-0106">Calcium</keyword>
<feature type="transmembrane region" description="Helical" evidence="9">
    <location>
        <begin position="529"/>
        <end position="545"/>
    </location>
</feature>
<dbReference type="Proteomes" id="UP000504610">
    <property type="component" value="Chromosome 1"/>
</dbReference>
<feature type="transmembrane region" description="Helical" evidence="9">
    <location>
        <begin position="149"/>
        <end position="173"/>
    </location>
</feature>
<evidence type="ECO:0000256" key="1">
    <source>
        <dbReference type="ARBA" id="ARBA00004127"/>
    </source>
</evidence>
<keyword evidence="3" id="KW-0050">Antiport</keyword>
<evidence type="ECO:0000313" key="12">
    <source>
        <dbReference type="Proteomes" id="UP000504610"/>
    </source>
</evidence>
<dbReference type="GO" id="GO:0015369">
    <property type="term" value="F:calcium:proton antiporter activity"/>
    <property type="evidence" value="ECO:0007669"/>
    <property type="project" value="TreeGrafter"/>
</dbReference>
<dbReference type="Gene3D" id="1.10.238.10">
    <property type="entry name" value="EF-hand"/>
    <property type="match status" value="1"/>
</dbReference>
<gene>
    <name evidence="13" type="primary">LOC108842175</name>
</gene>
<keyword evidence="4 9" id="KW-0812">Transmembrane</keyword>
<protein>
    <submittedName>
        <fullName evidence="13">Sodium/calcium exchanger NCL isoform X1</fullName>
    </submittedName>
</protein>
<dbReference type="InterPro" id="IPR018247">
    <property type="entry name" value="EF_Hand_1_Ca_BS"/>
</dbReference>
<feature type="domain" description="EF-hand" evidence="11">
    <location>
        <begin position="307"/>
        <end position="342"/>
    </location>
</feature>
<dbReference type="AlphaFoldDB" id="A0A6J0MDC2"/>
<keyword evidence="10" id="KW-0732">Signal</keyword>
<dbReference type="SMART" id="SM00054">
    <property type="entry name" value="EFh"/>
    <property type="match status" value="2"/>
</dbReference>
<dbReference type="PANTHER" id="PTHR31503:SF85">
    <property type="entry name" value="CALCIUM-BINDING EF-HAND FAMILY PROTEIN"/>
    <property type="match status" value="1"/>
</dbReference>